<accession>A0ABY3R210</accession>
<proteinExistence type="predicted"/>
<evidence type="ECO:0000313" key="2">
    <source>
        <dbReference type="EMBL" id="UFW92015.1"/>
    </source>
</evidence>
<feature type="region of interest" description="Disordered" evidence="1">
    <location>
        <begin position="452"/>
        <end position="482"/>
    </location>
</feature>
<gene>
    <name evidence="2" type="ORF">BjapCC829_49645</name>
</gene>
<dbReference type="RefSeq" id="WP_231145836.1">
    <property type="nucleotide sequence ID" value="NZ_CP088102.1"/>
</dbReference>
<feature type="region of interest" description="Disordered" evidence="1">
    <location>
        <begin position="22"/>
        <end position="124"/>
    </location>
</feature>
<sequence length="758" mass="82593">MDPVDRFFDSGAWMREYAALQGQVGQRAGAPSEQGDFEQRMEGLHLDSSDEARSTSPDRASAGGGRPIRRDDFGGSMRMPPRPAFRESALADSRRSVDISRFQPPASAQVPQPSLRDDPFSSARYSFPDAEPAVAARSGKSRGLWSRFKSGLGKAFGGSSSERSSHDAEQGGAFSTNLRIDYARHPGRTRGGDVPEADEVLINDFRNNAAGDLSDSTIRNAAADLRHLSARLSTAGRPSIADRIRRELENAQLENPRVENHQLEAELDEDVDTYAKDRGRRIKAALKKLRQVGAGNALAANVRRLAPHGADATLISMWAAAKKATEAKKATDRIDPKSIDRQARRMCRLSEWLQAHDRPPMDGRLSTLAFIQDVEEYRRETNDSKINSDLFRLGQYKQILEANRALGLRPPEDPGQPSWEAARQPHSLQEPPATPATPSAGAWDWLSEQIHGPTISMPAPPSDWQAGSSQQLPATPATPSAGAWDWLGEQIHEPASPVAAPHWAAQAHPPLELPATPATPSQGAWAWLGQQMQEPASPSSVRPRSSNIYGGLDSFVDLDPPTPHDLRDDASSAPAPEFAAASSFARPTGAAPELRDIGAIVGADWRHGSQAASDVLIDVLGNINLLPNQIGPSQFAINGERYSATLGPGGRRDVRLIHHPRVSQPDEPGPSQSLYRPRPIVPAAQSGEGPVDLGYLIQGGWEHRERFLPPYLVQALEGQGILPQEGQPTYFEIRGVPYRGELMESEGRQRVRIYPERG</sequence>
<keyword evidence="3" id="KW-1185">Reference proteome</keyword>
<feature type="region of interest" description="Disordered" evidence="1">
    <location>
        <begin position="405"/>
        <end position="440"/>
    </location>
</feature>
<geneLocation type="plasmid" evidence="2 3">
    <name>pCC829_2</name>
</geneLocation>
<evidence type="ECO:0000313" key="3">
    <source>
        <dbReference type="Proteomes" id="UP001430990"/>
    </source>
</evidence>
<name>A0ABY3R210_9BRAD</name>
<organism evidence="2 3">
    <name type="scientific">Bradyrhizobium barranii</name>
    <dbReference type="NCBI Taxonomy" id="2992140"/>
    <lineage>
        <taxon>Bacteria</taxon>
        <taxon>Pseudomonadati</taxon>
        <taxon>Pseudomonadota</taxon>
        <taxon>Alphaproteobacteria</taxon>
        <taxon>Hyphomicrobiales</taxon>
        <taxon>Nitrobacteraceae</taxon>
        <taxon>Bradyrhizobium</taxon>
    </lineage>
</organism>
<feature type="compositionally biased region" description="Low complexity" evidence="1">
    <location>
        <begin position="103"/>
        <end position="114"/>
    </location>
</feature>
<dbReference type="Proteomes" id="UP001430990">
    <property type="component" value="Plasmid pCC829_2"/>
</dbReference>
<dbReference type="EMBL" id="CP088102">
    <property type="protein sequence ID" value="UFW92015.1"/>
    <property type="molecule type" value="Genomic_DNA"/>
</dbReference>
<feature type="region of interest" description="Disordered" evidence="1">
    <location>
        <begin position="551"/>
        <end position="589"/>
    </location>
</feature>
<feature type="compositionally biased region" description="Low complexity" evidence="1">
    <location>
        <begin position="571"/>
        <end position="585"/>
    </location>
</feature>
<evidence type="ECO:0000256" key="1">
    <source>
        <dbReference type="SAM" id="MobiDB-lite"/>
    </source>
</evidence>
<protein>
    <submittedName>
        <fullName evidence="2">Uncharacterized protein</fullName>
    </submittedName>
</protein>
<feature type="compositionally biased region" description="Basic and acidic residues" evidence="1">
    <location>
        <begin position="37"/>
        <end position="53"/>
    </location>
</feature>
<reference evidence="2" key="1">
    <citation type="submission" date="2021-11" db="EMBL/GenBank/DDBJ databases">
        <title>Australian commercial rhizobial inoculants.</title>
        <authorList>
            <person name="Kohlmeier M.G."/>
            <person name="O'Hara G.W."/>
            <person name="Colombi E."/>
            <person name="Ramsay J.P."/>
            <person name="Terpolilli J."/>
        </authorList>
    </citation>
    <scope>NUCLEOTIDE SEQUENCE</scope>
    <source>
        <strain evidence="2">CC829</strain>
        <plasmid evidence="2">pCC829_2</plasmid>
    </source>
</reference>
<keyword evidence="2" id="KW-0614">Plasmid</keyword>